<evidence type="ECO:0000256" key="1">
    <source>
        <dbReference type="ARBA" id="ARBA00038240"/>
    </source>
</evidence>
<evidence type="ECO:0000313" key="4">
    <source>
        <dbReference type="Proteomes" id="UP000565468"/>
    </source>
</evidence>
<dbReference type="Pfam" id="PF01636">
    <property type="entry name" value="APH"/>
    <property type="match status" value="1"/>
</dbReference>
<accession>A0A848M8Z0</accession>
<proteinExistence type="inferred from homology"/>
<evidence type="ECO:0000259" key="2">
    <source>
        <dbReference type="Pfam" id="PF01636"/>
    </source>
</evidence>
<dbReference type="Proteomes" id="UP000565468">
    <property type="component" value="Unassembled WGS sequence"/>
</dbReference>
<protein>
    <submittedName>
        <fullName evidence="3">Phosphotransferase</fullName>
    </submittedName>
</protein>
<dbReference type="InterPro" id="IPR050249">
    <property type="entry name" value="Pseudomonas-type_ThrB"/>
</dbReference>
<name>A0A848M8Z0_PAELE</name>
<keyword evidence="4" id="KW-1185">Reference proteome</keyword>
<dbReference type="PANTHER" id="PTHR21064">
    <property type="entry name" value="AMINOGLYCOSIDE PHOSPHOTRANSFERASE DOMAIN-CONTAINING PROTEIN-RELATED"/>
    <property type="match status" value="1"/>
</dbReference>
<dbReference type="EMBL" id="JABBPN010000021">
    <property type="protein sequence ID" value="NMO97688.1"/>
    <property type="molecule type" value="Genomic_DNA"/>
</dbReference>
<gene>
    <name evidence="3" type="ORF">HII30_18145</name>
</gene>
<sequence length="330" mass="38946">MEKQIKELMNEQILEKAAKSFGTELSDLKYVGGFQNFVYEYTKLGNPYILRITYSSHRSADQVNGELEWVLYLDQHGVSVSKPILSCSGSYVEIVNLEGSYFVIASFEKAPGSKIFYPECMNNDTLSEMCGEITGRIHELSRRYVPSRQKFKRHEWTENSYLKNIKRFIPSDQERVIEQYEQLVSEIHLLKKEHTYGLIHGDINVGNFHVDDQKLTLFDFDECQYSWYEEDIAVQLFYIVYVVLNDSIPEREEQARRFLEYFLKGYQRHTVMSEVSLCNLSLFLRLREFIVYIGMHRSFDFSQLNDWTSTYLKESRDRLEQGVSIVEDFL</sequence>
<dbReference type="GO" id="GO:0009088">
    <property type="term" value="P:threonine biosynthetic process"/>
    <property type="evidence" value="ECO:0007669"/>
    <property type="project" value="TreeGrafter"/>
</dbReference>
<comment type="similarity">
    <text evidence="1">Belongs to the pseudomonas-type ThrB family.</text>
</comment>
<dbReference type="GO" id="GO:0004413">
    <property type="term" value="F:homoserine kinase activity"/>
    <property type="evidence" value="ECO:0007669"/>
    <property type="project" value="TreeGrafter"/>
</dbReference>
<dbReference type="InterPro" id="IPR002575">
    <property type="entry name" value="Aminoglycoside_PTrfase"/>
</dbReference>
<evidence type="ECO:0000313" key="3">
    <source>
        <dbReference type="EMBL" id="NMO97688.1"/>
    </source>
</evidence>
<dbReference type="Gene3D" id="3.30.200.20">
    <property type="entry name" value="Phosphorylase Kinase, domain 1"/>
    <property type="match status" value="1"/>
</dbReference>
<comment type="caution">
    <text evidence="3">The sequence shown here is derived from an EMBL/GenBank/DDBJ whole genome shotgun (WGS) entry which is preliminary data.</text>
</comment>
<reference evidence="3 4" key="1">
    <citation type="submission" date="2020-04" db="EMBL/GenBank/DDBJ databases">
        <title>Paenibacillus algicola sp. nov., a novel marine bacterium producing alginate lyase.</title>
        <authorList>
            <person name="Huang H."/>
        </authorList>
    </citation>
    <scope>NUCLEOTIDE SEQUENCE [LARGE SCALE GENOMIC DNA]</scope>
    <source>
        <strain evidence="3 4">L7-75</strain>
    </source>
</reference>
<organism evidence="3 4">
    <name type="scientific">Paenibacillus lemnae</name>
    <dbReference type="NCBI Taxonomy" id="1330551"/>
    <lineage>
        <taxon>Bacteria</taxon>
        <taxon>Bacillati</taxon>
        <taxon>Bacillota</taxon>
        <taxon>Bacilli</taxon>
        <taxon>Bacillales</taxon>
        <taxon>Paenibacillaceae</taxon>
        <taxon>Paenibacillus</taxon>
    </lineage>
</organism>
<dbReference type="AlphaFoldDB" id="A0A848M8Z0"/>
<dbReference type="PANTHER" id="PTHR21064:SF6">
    <property type="entry name" value="AMINOGLYCOSIDE PHOSPHOTRANSFERASE DOMAIN-CONTAINING PROTEIN"/>
    <property type="match status" value="1"/>
</dbReference>
<dbReference type="SUPFAM" id="SSF56112">
    <property type="entry name" value="Protein kinase-like (PK-like)"/>
    <property type="match status" value="1"/>
</dbReference>
<dbReference type="Gene3D" id="3.90.1200.10">
    <property type="match status" value="1"/>
</dbReference>
<keyword evidence="3" id="KW-0808">Transferase</keyword>
<feature type="domain" description="Aminoglycoside phosphotransferase" evidence="2">
    <location>
        <begin position="32"/>
        <end position="268"/>
    </location>
</feature>
<dbReference type="InterPro" id="IPR011009">
    <property type="entry name" value="Kinase-like_dom_sf"/>
</dbReference>